<keyword evidence="3" id="KW-1185">Reference proteome</keyword>
<proteinExistence type="predicted"/>
<feature type="transmembrane region" description="Helical" evidence="1">
    <location>
        <begin position="16"/>
        <end position="39"/>
    </location>
</feature>
<evidence type="ECO:0000313" key="3">
    <source>
        <dbReference type="Proteomes" id="UP001485476"/>
    </source>
</evidence>
<keyword evidence="1" id="KW-1133">Transmembrane helix</keyword>
<dbReference type="EMBL" id="JBEEEP010000025">
    <property type="protein sequence ID" value="MEQ6320868.1"/>
    <property type="molecule type" value="Genomic_DNA"/>
</dbReference>
<dbReference type="Proteomes" id="UP001485476">
    <property type="component" value="Unassembled WGS sequence"/>
</dbReference>
<dbReference type="RefSeq" id="WP_015288378.1">
    <property type="nucleotide sequence ID" value="NZ_JACEGU010000062.1"/>
</dbReference>
<keyword evidence="1" id="KW-0812">Transmembrane</keyword>
<dbReference type="GeneID" id="96990841"/>
<dbReference type="Pfam" id="PF09656">
    <property type="entry name" value="PGPGW"/>
    <property type="match status" value="1"/>
</dbReference>
<sequence>MGSCVGRLRDWLVADFAYRMVVGVVGLTLLAVGLIAIPYPGPGRPPSLRRQQWGGSLDSRWQCKALGWRSPWP</sequence>
<accession>A0ABV1MIK7</accession>
<gene>
    <name evidence="2" type="ORF">ABDZ14_11445</name>
</gene>
<reference evidence="2 3" key="1">
    <citation type="submission" date="2024-05" db="EMBL/GenBank/DDBJ databases">
        <title>Whole genome sequences of Mycobacterium canettii strains associated with human tuberculosis in Canada.</title>
        <authorList>
            <person name="Islam M.R."/>
            <person name="Soualhine H."/>
        </authorList>
    </citation>
    <scope>NUCLEOTIDE SEQUENCE [LARGE SCALE GENOMIC DNA]</scope>
    <source>
        <strain evidence="2 3">1901080</strain>
    </source>
</reference>
<protein>
    <submittedName>
        <fullName evidence="2">PGPGW domain-containing protein</fullName>
    </submittedName>
</protein>
<evidence type="ECO:0000313" key="2">
    <source>
        <dbReference type="EMBL" id="MEQ6320868.1"/>
    </source>
</evidence>
<organism evidence="2 3">
    <name type="scientific">Mycobacterium canetti</name>
    <dbReference type="NCBI Taxonomy" id="78331"/>
    <lineage>
        <taxon>Bacteria</taxon>
        <taxon>Bacillati</taxon>
        <taxon>Actinomycetota</taxon>
        <taxon>Actinomycetes</taxon>
        <taxon>Mycobacteriales</taxon>
        <taxon>Mycobacteriaceae</taxon>
        <taxon>Mycobacterium</taxon>
        <taxon>Mycobacterium tuberculosis complex</taxon>
    </lineage>
</organism>
<comment type="caution">
    <text evidence="2">The sequence shown here is derived from an EMBL/GenBank/DDBJ whole genome shotgun (WGS) entry which is preliminary data.</text>
</comment>
<dbReference type="InterPro" id="IPR019099">
    <property type="entry name" value="Uncharacterised_PGPGW_TM"/>
</dbReference>
<evidence type="ECO:0000256" key="1">
    <source>
        <dbReference type="SAM" id="Phobius"/>
    </source>
</evidence>
<name>A0ABV1MIK7_9MYCO</name>
<keyword evidence="1" id="KW-0472">Membrane</keyword>